<protein>
    <submittedName>
        <fullName evidence="1">Uncharacterized protein</fullName>
    </submittedName>
</protein>
<evidence type="ECO:0000313" key="2">
    <source>
        <dbReference type="Proteomes" id="UP000315423"/>
    </source>
</evidence>
<comment type="caution">
    <text evidence="1">The sequence shown here is derived from an EMBL/GenBank/DDBJ whole genome shotgun (WGS) entry which is preliminary data.</text>
</comment>
<accession>A0AC61SB57</accession>
<name>A0AC61SB57_9EURY</name>
<dbReference type="EMBL" id="QYBA01000126">
    <property type="protein sequence ID" value="TKY91815.1"/>
    <property type="molecule type" value="Genomic_DNA"/>
</dbReference>
<sequence>MFRDETAAVGLPIRMVVLTIVGMVGLAVMIMFISDMTVVPKSMHANIIGIDNSNISSVIYANGSIYNITVEVIDVDGGPVERATVVLYGLDSSASGLTDGQGQTLISIDTSTIDVTCEGYLKLSTRSEGFADYQNDFALKVVNKI</sequence>
<evidence type="ECO:0000313" key="1">
    <source>
        <dbReference type="EMBL" id="TKY91815.1"/>
    </source>
</evidence>
<reference evidence="1" key="1">
    <citation type="submission" date="2018-09" db="EMBL/GenBank/DDBJ databases">
        <title>A genomic encyclopedia of anaerobic methanotrophic archaea.</title>
        <authorList>
            <person name="Skennerton C.T."/>
            <person name="Chadwick G.L."/>
            <person name="Laso-Perez R."/>
            <person name="Leu A.O."/>
            <person name="Speth D.R."/>
            <person name="Yu H."/>
            <person name="Morgan-Lang C."/>
            <person name="Hatzenpichler R."/>
            <person name="Goudeau D."/>
            <person name="Malmstrom R."/>
            <person name="Woyke T."/>
            <person name="Hallam S."/>
            <person name="Tyson G.W."/>
            <person name="Wegener G."/>
            <person name="Boetius A."/>
            <person name="Orphan V.J."/>
        </authorList>
    </citation>
    <scope>NUCLEOTIDE SEQUENCE</scope>
    <source>
        <strain evidence="1">CONS3730D10UFb2</strain>
    </source>
</reference>
<organism evidence="1 2">
    <name type="scientific">Candidatus Methanomarinus sp</name>
    <dbReference type="NCBI Taxonomy" id="3386244"/>
    <lineage>
        <taxon>Archaea</taxon>
        <taxon>Methanobacteriati</taxon>
        <taxon>Methanobacteriota</taxon>
        <taxon>Stenosarchaea group</taxon>
        <taxon>Methanomicrobia</taxon>
        <taxon>Methanosarcinales</taxon>
        <taxon>ANME-2 cluster</taxon>
        <taxon>Candidatus Methanocomedenaceae</taxon>
        <taxon>Candidatus Methanomarinus</taxon>
    </lineage>
</organism>
<gene>
    <name evidence="1" type="ORF">C5S46_03885</name>
</gene>
<dbReference type="Proteomes" id="UP000315423">
    <property type="component" value="Unassembled WGS sequence"/>
</dbReference>
<proteinExistence type="predicted"/>